<dbReference type="AlphaFoldDB" id="A0A0G4JS45"/>
<protein>
    <submittedName>
        <fullName evidence="1">Uncharacterized protein</fullName>
    </submittedName>
</protein>
<dbReference type="EMBL" id="CGIG01000001">
    <property type="protein sequence ID" value="CPR14841.1"/>
    <property type="molecule type" value="Genomic_DNA"/>
</dbReference>
<reference evidence="2" key="1">
    <citation type="submission" date="2015-01" db="EMBL/GenBank/DDBJ databases">
        <authorList>
            <person name="Paterson Steve"/>
        </authorList>
    </citation>
    <scope>NUCLEOTIDE SEQUENCE [LARGE SCALE GENOMIC DNA]</scope>
    <source>
        <strain evidence="2">OBR1</strain>
    </source>
</reference>
<keyword evidence="2" id="KW-1185">Reference proteome</keyword>
<name>A0A0G4JS45_9GAMM</name>
<evidence type="ECO:0000313" key="1">
    <source>
        <dbReference type="EMBL" id="CPR14841.1"/>
    </source>
</evidence>
<accession>A0A0G4JS45</accession>
<organism evidence="1 2">
    <name type="scientific">Brenneria goodwinii</name>
    <dbReference type="NCBI Taxonomy" id="1109412"/>
    <lineage>
        <taxon>Bacteria</taxon>
        <taxon>Pseudomonadati</taxon>
        <taxon>Pseudomonadota</taxon>
        <taxon>Gammaproteobacteria</taxon>
        <taxon>Enterobacterales</taxon>
        <taxon>Pectobacteriaceae</taxon>
        <taxon>Brenneria</taxon>
    </lineage>
</organism>
<dbReference type="STRING" id="1109412.BN1221_01163c"/>
<proteinExistence type="predicted"/>
<sequence>MAYRYPVKSLTKPSKPVIPAQAGISQWLFTVSAGDSRLLLRE</sequence>
<evidence type="ECO:0000313" key="2">
    <source>
        <dbReference type="Proteomes" id="UP000044377"/>
    </source>
</evidence>
<dbReference type="Proteomes" id="UP000044377">
    <property type="component" value="Unassembled WGS sequence"/>
</dbReference>
<gene>
    <name evidence="1" type="ORF">BN1221_01163c</name>
</gene>